<organism evidence="1 2">
    <name type="scientific">Ralstonia phage RP12</name>
    <dbReference type="NCBI Taxonomy" id="1923889"/>
    <lineage>
        <taxon>Viruses</taxon>
        <taxon>Duplodnaviria</taxon>
        <taxon>Heunggongvirae</taxon>
        <taxon>Uroviricota</taxon>
        <taxon>Caudoviricetes</taxon>
        <taxon>Chimalliviridae</taxon>
        <taxon>Ripduovirus</taxon>
        <taxon>Ripduovirus RP12</taxon>
    </lineage>
</organism>
<keyword evidence="2" id="KW-1185">Reference proteome</keyword>
<dbReference type="EMBL" id="AP017924">
    <property type="protein sequence ID" value="BAW18989.1"/>
    <property type="molecule type" value="Genomic_DNA"/>
</dbReference>
<dbReference type="Proteomes" id="UP000222831">
    <property type="component" value="Segment"/>
</dbReference>
<name>A0A1L7N0J9_9CAUD</name>
<evidence type="ECO:0000313" key="1">
    <source>
        <dbReference type="EMBL" id="BAW18989.1"/>
    </source>
</evidence>
<protein>
    <submittedName>
        <fullName evidence="1">Uncharacterized protein</fullName>
    </submittedName>
</protein>
<evidence type="ECO:0000313" key="2">
    <source>
        <dbReference type="Proteomes" id="UP000222831"/>
    </source>
</evidence>
<sequence>MSNTRQVNIATSKITKGQIDEALAAGVTHAKFHNKGVQKRLKKNQEKVRREQERRNNHYHLVNKRNAEALAARQAAQAKLIEAGARGEQQTAEEAPVGAEHMSTERGTFSGAMQIVEESPAVLGEIHLSANGVTILEDADIVPAAKTIAPPSDMNAMNPMDQMYGGSAFKA</sequence>
<accession>A0A1L7N0J9</accession>
<dbReference type="KEGG" id="vg:40074410"/>
<proteinExistence type="predicted"/>
<reference evidence="1 2" key="1">
    <citation type="submission" date="2016-12" db="EMBL/GenBank/DDBJ databases">
        <title>Characterization of two jumbo phages RP12 and RP31 infecting the phytopathogen Ralstonia solanacearum.</title>
        <authorList>
            <person name="Kawasaki T."/>
            <person name="Yoshikawa G."/>
            <person name="Ogata H."/>
            <person name="Yamada T."/>
        </authorList>
    </citation>
    <scope>NUCLEOTIDE SEQUENCE [LARGE SCALE GENOMIC DNA]</scope>
    <source>
        <strain evidence="1 2">RP12</strain>
    </source>
</reference>
<dbReference type="RefSeq" id="YP_009598708.1">
    <property type="nucleotide sequence ID" value="NC_041911.1"/>
</dbReference>
<dbReference type="GeneID" id="40074410"/>